<reference evidence="1" key="1">
    <citation type="submission" date="2019-03" db="EMBL/GenBank/DDBJ databases">
        <authorList>
            <person name="Mank J."/>
            <person name="Almeida P."/>
        </authorList>
    </citation>
    <scope>NUCLEOTIDE SEQUENCE</scope>
    <source>
        <strain evidence="1">78183</strain>
    </source>
</reference>
<accession>A0A6N2N326</accession>
<organism evidence="1">
    <name type="scientific">Salix viminalis</name>
    <name type="common">Common osier</name>
    <name type="synonym">Basket willow</name>
    <dbReference type="NCBI Taxonomy" id="40686"/>
    <lineage>
        <taxon>Eukaryota</taxon>
        <taxon>Viridiplantae</taxon>
        <taxon>Streptophyta</taxon>
        <taxon>Embryophyta</taxon>
        <taxon>Tracheophyta</taxon>
        <taxon>Spermatophyta</taxon>
        <taxon>Magnoliopsida</taxon>
        <taxon>eudicotyledons</taxon>
        <taxon>Gunneridae</taxon>
        <taxon>Pentapetalae</taxon>
        <taxon>rosids</taxon>
        <taxon>fabids</taxon>
        <taxon>Malpighiales</taxon>
        <taxon>Salicaceae</taxon>
        <taxon>Saliceae</taxon>
        <taxon>Salix</taxon>
    </lineage>
</organism>
<sequence length="105" mass="12429">MPTTMFFVSISILKNRCSITLVMKSCHIYSRRTKSLNPFQRMNTRRFKVNSFSTTVWSKEVISFPILVLHPVSRSHQLRFDRLGKTFRVVVAPDVRRVLRERTIE</sequence>
<dbReference type="AlphaFoldDB" id="A0A6N2N326"/>
<name>A0A6N2N326_SALVM</name>
<proteinExistence type="predicted"/>
<protein>
    <submittedName>
        <fullName evidence="1">Uncharacterized protein</fullName>
    </submittedName>
</protein>
<evidence type="ECO:0000313" key="1">
    <source>
        <dbReference type="EMBL" id="VFU60094.1"/>
    </source>
</evidence>
<gene>
    <name evidence="1" type="ORF">SVIM_LOCUS444692</name>
</gene>
<dbReference type="EMBL" id="CAADRP010002041">
    <property type="protein sequence ID" value="VFU60094.1"/>
    <property type="molecule type" value="Genomic_DNA"/>
</dbReference>